<evidence type="ECO:0000256" key="4">
    <source>
        <dbReference type="ARBA" id="ARBA00012895"/>
    </source>
</evidence>
<dbReference type="Gene3D" id="3.40.1360.10">
    <property type="match status" value="1"/>
</dbReference>
<evidence type="ECO:0000256" key="6">
    <source>
        <dbReference type="ARBA" id="ARBA00022842"/>
    </source>
</evidence>
<evidence type="ECO:0000259" key="12">
    <source>
        <dbReference type="Pfam" id="PF21180"/>
    </source>
</evidence>
<dbReference type="Gene3D" id="1.10.10.10">
    <property type="entry name" value="Winged helix-like DNA-binding domain superfamily/Winged helix DNA-binding domain"/>
    <property type="match status" value="1"/>
</dbReference>
<comment type="similarity">
    <text evidence="3 10">Belongs to the TOP6A family.</text>
</comment>
<dbReference type="InterPro" id="IPR036078">
    <property type="entry name" value="Spo11/TopoVI_A_sf"/>
</dbReference>
<keyword evidence="5" id="KW-0479">Metal-binding</keyword>
<dbReference type="PANTHER" id="PTHR10848:SF0">
    <property type="entry name" value="MEIOTIC RECOMBINATION PROTEIN SPO11"/>
    <property type="match status" value="1"/>
</dbReference>
<protein>
    <recommendedName>
        <fullName evidence="4">DNA topoisomerase (ATP-hydrolyzing)</fullName>
        <ecNumber evidence="4">5.6.2.2</ecNumber>
    </recommendedName>
</protein>
<dbReference type="PROSITE" id="PS52041">
    <property type="entry name" value="TOPO_IIB"/>
    <property type="match status" value="1"/>
</dbReference>
<evidence type="ECO:0000313" key="13">
    <source>
        <dbReference type="EMBL" id="CAK9196837.1"/>
    </source>
</evidence>
<evidence type="ECO:0000256" key="2">
    <source>
        <dbReference type="ARBA" id="ARBA00001946"/>
    </source>
</evidence>
<sequence>MEASRPWCLADNSTPSQTRSRIECLVKNFLDSLVAHEPAIKPLSMVCRTSRNTEAHDRFFGQGCIYLSDAVYDKSFKRKNGENSYYRVWKLLELCYKLLGLGKDVTQRELFYMLLTDAAAKVESQAQVNESIQDVVALLRCDRRSLGILASSKGSVVGRLVIEEAGGDIVDCSRLGSSAHVISGDLNLQQKFQSDARYILVVEKDAIFQRLVEDRFFQSVPSIIITAKGYPDLASRALLHRLHKEFPSLPIVALVDWNPGGLAILCTFKFGSIRMGLEAPKYVCDVKWLGLRQRDIQTYVPKEAFVNLEDQDRTLANSLLTSKMLKNQDVYKGEILEMLVSGQKAEIEALYAHGYNFLTRFITQKLVQRDYI</sequence>
<dbReference type="InterPro" id="IPR034136">
    <property type="entry name" value="TOPRIM_Topo6A/Spo11"/>
</dbReference>
<evidence type="ECO:0000256" key="7">
    <source>
        <dbReference type="ARBA" id="ARBA00023029"/>
    </source>
</evidence>
<dbReference type="PANTHER" id="PTHR10848">
    <property type="entry name" value="MEIOTIC RECOMBINATION PROTEIN SPO11"/>
    <property type="match status" value="1"/>
</dbReference>
<evidence type="ECO:0000256" key="3">
    <source>
        <dbReference type="ARBA" id="ARBA00006559"/>
    </source>
</evidence>
<dbReference type="InterPro" id="IPR013049">
    <property type="entry name" value="Spo11/TopoVI_A_N"/>
</dbReference>
<dbReference type="EC" id="5.6.2.2" evidence="4"/>
<evidence type="ECO:0000259" key="11">
    <source>
        <dbReference type="Pfam" id="PF04406"/>
    </source>
</evidence>
<keyword evidence="9 10" id="KW-0413">Isomerase</keyword>
<dbReference type="InterPro" id="IPR002815">
    <property type="entry name" value="Spo11/TopoVI_A"/>
</dbReference>
<keyword evidence="14" id="KW-1185">Reference proteome</keyword>
<dbReference type="SUPFAM" id="SSF56726">
    <property type="entry name" value="DNA topoisomerase IV, alpha subunit"/>
    <property type="match status" value="1"/>
</dbReference>
<evidence type="ECO:0000256" key="5">
    <source>
        <dbReference type="ARBA" id="ARBA00022723"/>
    </source>
</evidence>
<evidence type="ECO:0000256" key="9">
    <source>
        <dbReference type="ARBA" id="ARBA00023235"/>
    </source>
</evidence>
<reference evidence="13" key="1">
    <citation type="submission" date="2024-02" db="EMBL/GenBank/DDBJ databases">
        <authorList>
            <consortium name="ELIXIR-Norway"/>
            <consortium name="Elixir Norway"/>
        </authorList>
    </citation>
    <scope>NUCLEOTIDE SEQUENCE</scope>
</reference>
<dbReference type="PRINTS" id="PR01550">
    <property type="entry name" value="TOP6AFAMILY"/>
</dbReference>
<evidence type="ECO:0000256" key="8">
    <source>
        <dbReference type="ARBA" id="ARBA00023125"/>
    </source>
</evidence>
<dbReference type="Proteomes" id="UP001497512">
    <property type="component" value="Chromosome 11"/>
</dbReference>
<comment type="catalytic activity">
    <reaction evidence="1 10">
        <text>ATP-dependent breakage, passage and rejoining of double-stranded DNA.</text>
        <dbReference type="EC" id="5.6.2.2"/>
    </reaction>
</comment>
<dbReference type="Pfam" id="PF04406">
    <property type="entry name" value="TP6A_N"/>
    <property type="match status" value="1"/>
</dbReference>
<evidence type="ECO:0000313" key="14">
    <source>
        <dbReference type="Proteomes" id="UP001497512"/>
    </source>
</evidence>
<keyword evidence="7 10" id="KW-0799">Topoisomerase</keyword>
<keyword evidence="6" id="KW-0460">Magnesium</keyword>
<feature type="domain" description="Topoisomerase 6 subunit A/Spo11 TOPRIM" evidence="12">
    <location>
        <begin position="198"/>
        <end position="365"/>
    </location>
</feature>
<dbReference type="InterPro" id="IPR036388">
    <property type="entry name" value="WH-like_DNA-bd_sf"/>
</dbReference>
<keyword evidence="8 10" id="KW-0238">DNA-binding</keyword>
<name>A0ABP0TIC9_9BRYO</name>
<comment type="cofactor">
    <cofactor evidence="2">
        <name>Mg(2+)</name>
        <dbReference type="ChEBI" id="CHEBI:18420"/>
    </cofactor>
</comment>
<organism evidence="13 14">
    <name type="scientific">Sphagnum troendelagicum</name>
    <dbReference type="NCBI Taxonomy" id="128251"/>
    <lineage>
        <taxon>Eukaryota</taxon>
        <taxon>Viridiplantae</taxon>
        <taxon>Streptophyta</taxon>
        <taxon>Embryophyta</taxon>
        <taxon>Bryophyta</taxon>
        <taxon>Sphagnophytina</taxon>
        <taxon>Sphagnopsida</taxon>
        <taxon>Sphagnales</taxon>
        <taxon>Sphagnaceae</taxon>
        <taxon>Sphagnum</taxon>
    </lineage>
</organism>
<gene>
    <name evidence="13" type="ORF">CSSPTR1EN2_LOCUS3674</name>
</gene>
<dbReference type="CDD" id="cd00223">
    <property type="entry name" value="TOPRIM_TopoIIB_SPO"/>
    <property type="match status" value="1"/>
</dbReference>
<evidence type="ECO:0000256" key="1">
    <source>
        <dbReference type="ARBA" id="ARBA00000185"/>
    </source>
</evidence>
<dbReference type="EMBL" id="OZ019903">
    <property type="protein sequence ID" value="CAK9196837.1"/>
    <property type="molecule type" value="Genomic_DNA"/>
</dbReference>
<accession>A0ABP0TIC9</accession>
<proteinExistence type="inferred from homology"/>
<dbReference type="Pfam" id="PF21180">
    <property type="entry name" value="TOP6A-Spo11_Toprim"/>
    <property type="match status" value="1"/>
</dbReference>
<evidence type="ECO:0000256" key="10">
    <source>
        <dbReference type="PROSITE-ProRule" id="PRU01385"/>
    </source>
</evidence>
<feature type="active site" description="O-(5'-phospho-DNA)-tyrosine intermediate" evidence="10">
    <location>
        <position position="112"/>
    </location>
</feature>
<feature type="domain" description="Spo11/DNA topoisomerase VI subunit A N-terminal" evidence="11">
    <location>
        <begin position="87"/>
        <end position="148"/>
    </location>
</feature>